<dbReference type="AlphaFoldDB" id="A0A235B1E8"/>
<keyword evidence="3" id="KW-1185">Reference proteome</keyword>
<feature type="transmembrane region" description="Helical" evidence="1">
    <location>
        <begin position="47"/>
        <end position="69"/>
    </location>
</feature>
<keyword evidence="1" id="KW-1133">Transmembrane helix</keyword>
<proteinExistence type="predicted"/>
<dbReference type="Proteomes" id="UP000215459">
    <property type="component" value="Unassembled WGS sequence"/>
</dbReference>
<name>A0A235B1E8_9BACL</name>
<keyword evidence="1" id="KW-0472">Membrane</keyword>
<organism evidence="2 3">
    <name type="scientific">Paludifilum halophilum</name>
    <dbReference type="NCBI Taxonomy" id="1642702"/>
    <lineage>
        <taxon>Bacteria</taxon>
        <taxon>Bacillati</taxon>
        <taxon>Bacillota</taxon>
        <taxon>Bacilli</taxon>
        <taxon>Bacillales</taxon>
        <taxon>Thermoactinomycetaceae</taxon>
        <taxon>Paludifilum</taxon>
    </lineage>
</organism>
<dbReference type="RefSeq" id="WP_094266004.1">
    <property type="nucleotide sequence ID" value="NZ_NOWF01000020.1"/>
</dbReference>
<evidence type="ECO:0000256" key="1">
    <source>
        <dbReference type="SAM" id="Phobius"/>
    </source>
</evidence>
<comment type="caution">
    <text evidence="2">The sequence shown here is derived from an EMBL/GenBank/DDBJ whole genome shotgun (WGS) entry which is preliminary data.</text>
</comment>
<protein>
    <submittedName>
        <fullName evidence="2">Uncharacterized protein</fullName>
    </submittedName>
</protein>
<keyword evidence="1" id="KW-0812">Transmembrane</keyword>
<evidence type="ECO:0000313" key="3">
    <source>
        <dbReference type="Proteomes" id="UP000215459"/>
    </source>
</evidence>
<dbReference type="EMBL" id="NOWF01000020">
    <property type="protein sequence ID" value="OYD06120.1"/>
    <property type="molecule type" value="Genomic_DNA"/>
</dbReference>
<feature type="transmembrane region" description="Helical" evidence="1">
    <location>
        <begin position="115"/>
        <end position="138"/>
    </location>
</feature>
<dbReference type="OrthoDB" id="2991360at2"/>
<gene>
    <name evidence="2" type="ORF">CHM34_18045</name>
</gene>
<evidence type="ECO:0000313" key="2">
    <source>
        <dbReference type="EMBL" id="OYD06120.1"/>
    </source>
</evidence>
<feature type="transmembrane region" description="Helical" evidence="1">
    <location>
        <begin position="89"/>
        <end position="109"/>
    </location>
</feature>
<feature type="transmembrane region" description="Helical" evidence="1">
    <location>
        <begin position="12"/>
        <end position="35"/>
    </location>
</feature>
<sequence length="154" mass="17850">MRKKKKHFRRNKWNILWGIIVLIAWFTAIKFDFIMNARLDQKSHLNILKISALFAGFLYTSLGIMVGMLEKQRIEKLNRAGYMDNYFNAIYISIGAHIIAILLSVINIMSKSGLIPLFSLIEQLALVAGIIFFAKSVWNVRRIIEKVRADQYKS</sequence>
<reference evidence="2 3" key="1">
    <citation type="submission" date="2017-07" db="EMBL/GenBank/DDBJ databases">
        <title>The genome sequence of Paludifilum halophilum highlights mechanisms for microbial adaptation to high salt environemnts.</title>
        <authorList>
            <person name="Belbahri L."/>
        </authorList>
    </citation>
    <scope>NUCLEOTIDE SEQUENCE [LARGE SCALE GENOMIC DNA]</scope>
    <source>
        <strain evidence="2 3">DSM 102817</strain>
    </source>
</reference>
<accession>A0A235B1E8</accession>